<dbReference type="GO" id="GO:0003824">
    <property type="term" value="F:catalytic activity"/>
    <property type="evidence" value="ECO:0007669"/>
    <property type="project" value="UniProtKB-KW"/>
</dbReference>
<keyword evidence="4" id="KW-1185">Reference proteome</keyword>
<evidence type="ECO:0000313" key="3">
    <source>
        <dbReference type="EMBL" id="KAF7418286.1"/>
    </source>
</evidence>
<sequence>MLNPLVLEHFDPSKTLVVTADASFIGIGGILLQHADNGRIYAVYHISAQSRNDTQRNYSQLEKEAFALISTVECFHKFL</sequence>
<name>A0A834NUL6_VESGE</name>
<dbReference type="InterPro" id="IPR041577">
    <property type="entry name" value="RT_RNaseH_2"/>
</dbReference>
<protein>
    <recommendedName>
        <fullName evidence="2">Reverse transcriptase/retrotransposon-derived protein RNase H-like domain-containing protein</fullName>
    </recommendedName>
</protein>
<dbReference type="Proteomes" id="UP000617340">
    <property type="component" value="Unassembled WGS sequence"/>
</dbReference>
<dbReference type="Pfam" id="PF17919">
    <property type="entry name" value="RT_RNaseH_2"/>
    <property type="match status" value="1"/>
</dbReference>
<proteinExistence type="predicted"/>
<dbReference type="InterPro" id="IPR043502">
    <property type="entry name" value="DNA/RNA_pol_sf"/>
</dbReference>
<accession>A0A834NUL6</accession>
<dbReference type="PANTHER" id="PTHR37984:SF5">
    <property type="entry name" value="PROTEIN NYNRIN-LIKE"/>
    <property type="match status" value="1"/>
</dbReference>
<evidence type="ECO:0000256" key="1">
    <source>
        <dbReference type="ARBA" id="ARBA00023268"/>
    </source>
</evidence>
<reference evidence="3" key="1">
    <citation type="journal article" date="2020" name="G3 (Bethesda)">
        <title>High-Quality Assemblies for Three Invasive Social Wasps from the &lt;i&gt;Vespula&lt;/i&gt; Genus.</title>
        <authorList>
            <person name="Harrop T.W.R."/>
            <person name="Guhlin J."/>
            <person name="McLaughlin G.M."/>
            <person name="Permina E."/>
            <person name="Stockwell P."/>
            <person name="Gilligan J."/>
            <person name="Le Lec M.F."/>
            <person name="Gruber M.A.M."/>
            <person name="Quinn O."/>
            <person name="Lovegrove M."/>
            <person name="Duncan E.J."/>
            <person name="Remnant E.J."/>
            <person name="Van Eeckhoven J."/>
            <person name="Graham B."/>
            <person name="Knapp R.A."/>
            <person name="Langford K.W."/>
            <person name="Kronenberg Z."/>
            <person name="Press M.O."/>
            <person name="Eacker S.M."/>
            <person name="Wilson-Rankin E.E."/>
            <person name="Purcell J."/>
            <person name="Lester P.J."/>
            <person name="Dearden P.K."/>
        </authorList>
    </citation>
    <scope>NUCLEOTIDE SEQUENCE</scope>
    <source>
        <strain evidence="3">Linc-1</strain>
    </source>
</reference>
<dbReference type="EMBL" id="JACSDZ010000001">
    <property type="protein sequence ID" value="KAF7418286.1"/>
    <property type="molecule type" value="Genomic_DNA"/>
</dbReference>
<evidence type="ECO:0000313" key="4">
    <source>
        <dbReference type="Proteomes" id="UP000617340"/>
    </source>
</evidence>
<dbReference type="InterPro" id="IPR050951">
    <property type="entry name" value="Retrovirus_Pol_polyprotein"/>
</dbReference>
<feature type="domain" description="Reverse transcriptase/retrotransposon-derived protein RNase H-like" evidence="2">
    <location>
        <begin position="2"/>
        <end position="79"/>
    </location>
</feature>
<comment type="caution">
    <text evidence="3">The sequence shown here is derived from an EMBL/GenBank/DDBJ whole genome shotgun (WGS) entry which is preliminary data.</text>
</comment>
<organism evidence="3 4">
    <name type="scientific">Vespula germanica</name>
    <name type="common">German yellow jacket</name>
    <name type="synonym">Paravespula germanica</name>
    <dbReference type="NCBI Taxonomy" id="30212"/>
    <lineage>
        <taxon>Eukaryota</taxon>
        <taxon>Metazoa</taxon>
        <taxon>Ecdysozoa</taxon>
        <taxon>Arthropoda</taxon>
        <taxon>Hexapoda</taxon>
        <taxon>Insecta</taxon>
        <taxon>Pterygota</taxon>
        <taxon>Neoptera</taxon>
        <taxon>Endopterygota</taxon>
        <taxon>Hymenoptera</taxon>
        <taxon>Apocrita</taxon>
        <taxon>Aculeata</taxon>
        <taxon>Vespoidea</taxon>
        <taxon>Vespidae</taxon>
        <taxon>Vespinae</taxon>
        <taxon>Vespula</taxon>
    </lineage>
</organism>
<dbReference type="SUPFAM" id="SSF56672">
    <property type="entry name" value="DNA/RNA polymerases"/>
    <property type="match status" value="1"/>
</dbReference>
<dbReference type="PANTHER" id="PTHR37984">
    <property type="entry name" value="PROTEIN CBG26694"/>
    <property type="match status" value="1"/>
</dbReference>
<dbReference type="AlphaFoldDB" id="A0A834NUL6"/>
<dbReference type="GO" id="GO:0071897">
    <property type="term" value="P:DNA biosynthetic process"/>
    <property type="evidence" value="ECO:0007669"/>
    <property type="project" value="UniProtKB-ARBA"/>
</dbReference>
<gene>
    <name evidence="3" type="ORF">HZH68_000939</name>
</gene>
<keyword evidence="1" id="KW-0511">Multifunctional enzyme</keyword>
<evidence type="ECO:0000259" key="2">
    <source>
        <dbReference type="Pfam" id="PF17919"/>
    </source>
</evidence>